<evidence type="ECO:0000313" key="4">
    <source>
        <dbReference type="Proteomes" id="UP001231189"/>
    </source>
</evidence>
<dbReference type="PANTHER" id="PTHR33800:SF26">
    <property type="entry name" value="DUF295 DOMAIN-CONTAINING PROTEIN"/>
    <property type="match status" value="1"/>
</dbReference>
<dbReference type="Pfam" id="PF03478">
    <property type="entry name" value="Beta-prop_KIB1-4"/>
    <property type="match status" value="1"/>
</dbReference>
<sequence>MAGGRQRRRLRLGRKAKAAESSFLAPGTLSPREVAVVKMSSDKTCHTSGSSSSPPPGPHVWADLVDSLLHEITLLFGSFHDFIGFVGTCRSWRAAVSSFASVHTFSFPPLHLKSDVYFSPRQHNGRAQYMLLSDCKWKISDPAKRDLTLQCSVPQNTHNQMLYMGSSCGYLIFFHQGHSLLVNVYTGTEVKPPILPSRSQLSIYCGTLMAPHNSSNLHLLLFTKRTMYQWQIGTDSWSEQHLGLDGERLEQIVFFKGDIFAVDSLASVFVIHFGPQLSTQRVHVEWNMAIIGGVVRPWLVVCGDMILVVSLAVNFGQSKGMSDLSGTFHVFRFDLSVEPAQLVEMDKLENHALFISLDRRNPTFSCWRPERWGGKSNCIYVARQLEDSDDPWTAVELGQPVHEKTEWIQFGSPLYPPEFSVHCSKLESLWMLPNFVSGAGQ</sequence>
<accession>A0AAD8RY76</accession>
<evidence type="ECO:0000259" key="2">
    <source>
        <dbReference type="Pfam" id="PF03478"/>
    </source>
</evidence>
<dbReference type="PANTHER" id="PTHR33800">
    <property type="entry name" value="OS06G0113600 PROTEIN"/>
    <property type="match status" value="1"/>
</dbReference>
<feature type="domain" description="KIB1-4 beta-propeller" evidence="2">
    <location>
        <begin position="150"/>
        <end position="387"/>
    </location>
</feature>
<feature type="region of interest" description="Disordered" evidence="1">
    <location>
        <begin position="1"/>
        <end position="21"/>
    </location>
</feature>
<evidence type="ECO:0000256" key="1">
    <source>
        <dbReference type="SAM" id="MobiDB-lite"/>
    </source>
</evidence>
<comment type="caution">
    <text evidence="3">The sequence shown here is derived from an EMBL/GenBank/DDBJ whole genome shotgun (WGS) entry which is preliminary data.</text>
</comment>
<organism evidence="3 4">
    <name type="scientific">Lolium multiflorum</name>
    <name type="common">Italian ryegrass</name>
    <name type="synonym">Lolium perenne subsp. multiflorum</name>
    <dbReference type="NCBI Taxonomy" id="4521"/>
    <lineage>
        <taxon>Eukaryota</taxon>
        <taxon>Viridiplantae</taxon>
        <taxon>Streptophyta</taxon>
        <taxon>Embryophyta</taxon>
        <taxon>Tracheophyta</taxon>
        <taxon>Spermatophyta</taxon>
        <taxon>Magnoliopsida</taxon>
        <taxon>Liliopsida</taxon>
        <taxon>Poales</taxon>
        <taxon>Poaceae</taxon>
        <taxon>BOP clade</taxon>
        <taxon>Pooideae</taxon>
        <taxon>Poodae</taxon>
        <taxon>Poeae</taxon>
        <taxon>Poeae Chloroplast Group 2 (Poeae type)</taxon>
        <taxon>Loliodinae</taxon>
        <taxon>Loliinae</taxon>
        <taxon>Lolium</taxon>
    </lineage>
</organism>
<gene>
    <name evidence="3" type="ORF">QYE76_007342</name>
</gene>
<keyword evidence="4" id="KW-1185">Reference proteome</keyword>
<reference evidence="3" key="1">
    <citation type="submission" date="2023-07" db="EMBL/GenBank/DDBJ databases">
        <title>A chromosome-level genome assembly of Lolium multiflorum.</title>
        <authorList>
            <person name="Chen Y."/>
            <person name="Copetti D."/>
            <person name="Kolliker R."/>
            <person name="Studer B."/>
        </authorList>
    </citation>
    <scope>NUCLEOTIDE SEQUENCE</scope>
    <source>
        <strain evidence="3">02402/16</strain>
        <tissue evidence="3">Leaf</tissue>
    </source>
</reference>
<dbReference type="Proteomes" id="UP001231189">
    <property type="component" value="Unassembled WGS sequence"/>
</dbReference>
<evidence type="ECO:0000313" key="3">
    <source>
        <dbReference type="EMBL" id="KAK1633027.1"/>
    </source>
</evidence>
<proteinExistence type="predicted"/>
<protein>
    <recommendedName>
        <fullName evidence="2">KIB1-4 beta-propeller domain-containing protein</fullName>
    </recommendedName>
</protein>
<dbReference type="AlphaFoldDB" id="A0AAD8RY76"/>
<feature type="compositionally biased region" description="Basic residues" evidence="1">
    <location>
        <begin position="1"/>
        <end position="16"/>
    </location>
</feature>
<dbReference type="InterPro" id="IPR005174">
    <property type="entry name" value="KIB1-4_b-propeller"/>
</dbReference>
<name>A0AAD8RY76_LOLMU</name>
<dbReference type="EMBL" id="JAUUTY010000005">
    <property type="protein sequence ID" value="KAK1633027.1"/>
    <property type="molecule type" value="Genomic_DNA"/>
</dbReference>